<sequence length="676" mass="75473">MQQLSLPDLPDDVQILVLSNLESARDIRAVSLACRSLHRHVQEEGWRAFVLSRFPTLSIPAPSNTDTRGREWQKRAESLTFQSRCWDRRSFEALATLDRRAGGVGWRDHVLRVPFRPAIDAHADADTREELVVWGAGDDIVARWRTMSSTRKTRASWHQLVGTEHGDQPGRGDVIAIKLVKHMQGGSGLAMIAGRNNGELSLLSAEPGPGFGKRLARFAPGSPGGDDDVNPAEPRPVQDTINSLDLQRHGGRKEGMIAAATNTSIFLYEPPPEKHDQVSEVAPSTAYDLKEHVFDSESAQLRNAVWMGRGDVLALALKGCKHQLRYLAVTPSGEWAPHTAAKNLRVKREFGIKSKSLCPNSLAPVRQQGSSTGGTSLLLSAWGDGTCRLQDLRTPSPFDAVYHDNTDPAAQMEALMTYGSERFVGGGLGAPTVKIFDFRWTKGYYHSSGLPCSDRSPFPEPEQPFLKKTTGDWANSRTRCDHMLGLRCRWHDLSRHIYYRPNANLLLGKPLIKAETGRWRRYGVCSLGKASDMSPNFYIGIAGGVIEAQLETREDWKAVIDPNFGFGDFRSSLITYRSDQDPANALNYKSLYLIKSDTPTIETGDGYAYPQRDRTVQPPLQWPPWVPREGNPAYLCDIHPESRRRHRLDPHFQFSHEYRAEDHLLPSSPENDDGET</sequence>
<accession>A0AAN6NH06</accession>
<proteinExistence type="predicted"/>
<dbReference type="Proteomes" id="UP001303473">
    <property type="component" value="Unassembled WGS sequence"/>
</dbReference>
<name>A0AAN6NH06_9PEZI</name>
<dbReference type="EMBL" id="MU853754">
    <property type="protein sequence ID" value="KAK3945625.1"/>
    <property type="molecule type" value="Genomic_DNA"/>
</dbReference>
<protein>
    <recommendedName>
        <fullName evidence="1">F-box domain-containing protein</fullName>
    </recommendedName>
</protein>
<dbReference type="InterPro" id="IPR001810">
    <property type="entry name" value="F-box_dom"/>
</dbReference>
<dbReference type="CDD" id="cd09917">
    <property type="entry name" value="F-box_SF"/>
    <property type="match status" value="1"/>
</dbReference>
<keyword evidence="3" id="KW-1185">Reference proteome</keyword>
<evidence type="ECO:0000259" key="1">
    <source>
        <dbReference type="Pfam" id="PF12937"/>
    </source>
</evidence>
<feature type="domain" description="F-box" evidence="1">
    <location>
        <begin position="7"/>
        <end position="50"/>
    </location>
</feature>
<organism evidence="2 3">
    <name type="scientific">Diplogelasinospora grovesii</name>
    <dbReference type="NCBI Taxonomy" id="303347"/>
    <lineage>
        <taxon>Eukaryota</taxon>
        <taxon>Fungi</taxon>
        <taxon>Dikarya</taxon>
        <taxon>Ascomycota</taxon>
        <taxon>Pezizomycotina</taxon>
        <taxon>Sordariomycetes</taxon>
        <taxon>Sordariomycetidae</taxon>
        <taxon>Sordariales</taxon>
        <taxon>Diplogelasinosporaceae</taxon>
        <taxon>Diplogelasinospora</taxon>
    </lineage>
</organism>
<evidence type="ECO:0000313" key="2">
    <source>
        <dbReference type="EMBL" id="KAK3945625.1"/>
    </source>
</evidence>
<dbReference type="SUPFAM" id="SSF81383">
    <property type="entry name" value="F-box domain"/>
    <property type="match status" value="1"/>
</dbReference>
<reference evidence="3" key="1">
    <citation type="journal article" date="2023" name="Mol. Phylogenet. Evol.">
        <title>Genome-scale phylogeny and comparative genomics of the fungal order Sordariales.</title>
        <authorList>
            <person name="Hensen N."/>
            <person name="Bonometti L."/>
            <person name="Westerberg I."/>
            <person name="Brannstrom I.O."/>
            <person name="Guillou S."/>
            <person name="Cros-Aarteil S."/>
            <person name="Calhoun S."/>
            <person name="Haridas S."/>
            <person name="Kuo A."/>
            <person name="Mondo S."/>
            <person name="Pangilinan J."/>
            <person name="Riley R."/>
            <person name="LaButti K."/>
            <person name="Andreopoulos B."/>
            <person name="Lipzen A."/>
            <person name="Chen C."/>
            <person name="Yan M."/>
            <person name="Daum C."/>
            <person name="Ng V."/>
            <person name="Clum A."/>
            <person name="Steindorff A."/>
            <person name="Ohm R.A."/>
            <person name="Martin F."/>
            <person name="Silar P."/>
            <person name="Natvig D.O."/>
            <person name="Lalanne C."/>
            <person name="Gautier V."/>
            <person name="Ament-Velasquez S.L."/>
            <person name="Kruys A."/>
            <person name="Hutchinson M.I."/>
            <person name="Powell A.J."/>
            <person name="Barry K."/>
            <person name="Miller A.N."/>
            <person name="Grigoriev I.V."/>
            <person name="Debuchy R."/>
            <person name="Gladieux P."/>
            <person name="Hiltunen Thoren M."/>
            <person name="Johannesson H."/>
        </authorList>
    </citation>
    <scope>NUCLEOTIDE SEQUENCE [LARGE SCALE GENOMIC DNA]</scope>
    <source>
        <strain evidence="3">CBS 340.73</strain>
    </source>
</reference>
<dbReference type="InterPro" id="IPR036047">
    <property type="entry name" value="F-box-like_dom_sf"/>
</dbReference>
<dbReference type="Pfam" id="PF12937">
    <property type="entry name" value="F-box-like"/>
    <property type="match status" value="1"/>
</dbReference>
<comment type="caution">
    <text evidence="2">The sequence shown here is derived from an EMBL/GenBank/DDBJ whole genome shotgun (WGS) entry which is preliminary data.</text>
</comment>
<gene>
    <name evidence="2" type="ORF">QBC46DRAFT_249300</name>
</gene>
<evidence type="ECO:0000313" key="3">
    <source>
        <dbReference type="Proteomes" id="UP001303473"/>
    </source>
</evidence>
<dbReference type="AlphaFoldDB" id="A0AAN6NH06"/>